<dbReference type="Proteomes" id="UP000022910">
    <property type="component" value="Unassembled WGS sequence"/>
</dbReference>
<organism evidence="4 5">
    <name type="scientific">Rhizophagus irregularis (strain DAOM 197198w)</name>
    <name type="common">Glomus intraradices</name>
    <dbReference type="NCBI Taxonomy" id="1432141"/>
    <lineage>
        <taxon>Eukaryota</taxon>
        <taxon>Fungi</taxon>
        <taxon>Fungi incertae sedis</taxon>
        <taxon>Mucoromycota</taxon>
        <taxon>Glomeromycotina</taxon>
        <taxon>Glomeromycetes</taxon>
        <taxon>Glomerales</taxon>
        <taxon>Glomeraceae</taxon>
        <taxon>Rhizophagus</taxon>
    </lineage>
</organism>
<gene>
    <name evidence="4" type="ORF">RirG_264550</name>
</gene>
<dbReference type="HOGENOM" id="CLU_135976_2_0_1"/>
<keyword evidence="5" id="KW-1185">Reference proteome</keyword>
<feature type="signal peptide" evidence="2">
    <location>
        <begin position="1"/>
        <end position="20"/>
    </location>
</feature>
<evidence type="ECO:0000313" key="5">
    <source>
        <dbReference type="Proteomes" id="UP000022910"/>
    </source>
</evidence>
<dbReference type="SMR" id="A0A015JVJ7"/>
<dbReference type="Pfam" id="PF02221">
    <property type="entry name" value="E1_DerP2_DerF2"/>
    <property type="match status" value="1"/>
</dbReference>
<evidence type="ECO:0000256" key="1">
    <source>
        <dbReference type="ARBA" id="ARBA00016056"/>
    </source>
</evidence>
<dbReference type="InterPro" id="IPR003172">
    <property type="entry name" value="ML_dom"/>
</dbReference>
<dbReference type="STRING" id="1432141.A0A015JVJ7"/>
<feature type="domain" description="MD-2-related lipid-recognition" evidence="3">
    <location>
        <begin position="32"/>
        <end position="155"/>
    </location>
</feature>
<dbReference type="SMART" id="SM00737">
    <property type="entry name" value="ML"/>
    <property type="match status" value="1"/>
</dbReference>
<proteinExistence type="predicted"/>
<protein>
    <recommendedName>
        <fullName evidence="1">Phosphatidylglycerol/phosphatidylinositol transfer protein</fullName>
    </recommendedName>
</protein>
<dbReference type="AlphaFoldDB" id="A0A015JVJ7"/>
<dbReference type="InterPro" id="IPR014756">
    <property type="entry name" value="Ig_E-set"/>
</dbReference>
<evidence type="ECO:0000313" key="4">
    <source>
        <dbReference type="EMBL" id="EXX51116.1"/>
    </source>
</evidence>
<keyword evidence="2" id="KW-0732">Signal</keyword>
<dbReference type="OrthoDB" id="2310480at2759"/>
<dbReference type="SUPFAM" id="SSF81296">
    <property type="entry name" value="E set domains"/>
    <property type="match status" value="1"/>
</dbReference>
<feature type="chain" id="PRO_5001475442" description="Phosphatidylglycerol/phosphatidylinositol transfer protein" evidence="2">
    <location>
        <begin position="21"/>
        <end position="170"/>
    </location>
</feature>
<evidence type="ECO:0000256" key="2">
    <source>
        <dbReference type="SAM" id="SignalP"/>
    </source>
</evidence>
<dbReference type="EMBL" id="JEMT01029719">
    <property type="protein sequence ID" value="EXX51116.1"/>
    <property type="molecule type" value="Genomic_DNA"/>
</dbReference>
<evidence type="ECO:0000259" key="3">
    <source>
        <dbReference type="SMART" id="SM00737"/>
    </source>
</evidence>
<sequence>MSRIFILAFVLFATLFAVNAAPLALEKREVQFQPCPGLPPDVVGLDVTVTPDPIVAGTEETFVIKGTMKKDIVAGDFLGITFIDVVAKQPIGDPLIVDICSLSGVTCPIKAGTAFSTTQKLTAPKELPTSYAIGIGIGHGQPPNIEPIACAFALVGDDNGPADFEVWDFL</sequence>
<comment type="caution">
    <text evidence="4">The sequence shown here is derived from an EMBL/GenBank/DDBJ whole genome shotgun (WGS) entry which is preliminary data.</text>
</comment>
<accession>A0A015JVJ7</accession>
<name>A0A015JVJ7_RHIIW</name>
<dbReference type="Gene3D" id="2.60.40.770">
    <property type="match status" value="1"/>
</dbReference>
<reference evidence="4 5" key="1">
    <citation type="submission" date="2014-02" db="EMBL/GenBank/DDBJ databases">
        <title>Single nucleus genome sequencing reveals high similarity among nuclei of an endomycorrhizal fungus.</title>
        <authorList>
            <person name="Lin K."/>
            <person name="Geurts R."/>
            <person name="Zhang Z."/>
            <person name="Limpens E."/>
            <person name="Saunders D.G."/>
            <person name="Mu D."/>
            <person name="Pang E."/>
            <person name="Cao H."/>
            <person name="Cha H."/>
            <person name="Lin T."/>
            <person name="Zhou Q."/>
            <person name="Shang Y."/>
            <person name="Li Y."/>
            <person name="Ivanov S."/>
            <person name="Sharma T."/>
            <person name="Velzen R.V."/>
            <person name="Ruijter N.D."/>
            <person name="Aanen D.K."/>
            <person name="Win J."/>
            <person name="Kamoun S."/>
            <person name="Bisseling T."/>
            <person name="Huang S."/>
        </authorList>
    </citation>
    <scope>NUCLEOTIDE SEQUENCE [LARGE SCALE GENOMIC DNA]</scope>
    <source>
        <strain evidence="5">DAOM197198w</strain>
    </source>
</reference>